<dbReference type="PANTHER" id="PTHR35010">
    <property type="entry name" value="BLL4672 PROTEIN-RELATED"/>
    <property type="match status" value="1"/>
</dbReference>
<sequence length="270" mass="30613">MSTGADRPAAQRADIGALLRAMRMKRDPALVPGLDAVRTRTRSYVTQLDMAMLLRCSERWYGALERGEQRDFSRLMLDGVVRVLDLAEDQAEMLYRVHGHTPPQPRVATPDPVLVQLVKDQTHCLSYLSDEAWDILACNTLAGLHCPWMTRPGANIMTWAFSADARYQMRDWETAWAVPILSELRSAWQRNPHNRRLAEVVATVRALPEVPALWARTTHVRLPYQAPRPMYLPLVSTDPIPMHLLAVGPYGSTDLRWVCMVPADPEVRLD</sequence>
<accession>A0A7R6QII3</accession>
<gene>
    <name evidence="2" type="ORF">RVR_P29</name>
</gene>
<dbReference type="Pfam" id="PF17765">
    <property type="entry name" value="MLTR_LBD"/>
    <property type="match status" value="1"/>
</dbReference>
<dbReference type="RefSeq" id="WP_202239966.1">
    <property type="nucleotide sequence ID" value="NZ_AP018367.1"/>
</dbReference>
<keyword evidence="2" id="KW-0614">Plasmid</keyword>
<dbReference type="PANTHER" id="PTHR35010:SF2">
    <property type="entry name" value="BLL4672 PROTEIN"/>
    <property type="match status" value="1"/>
</dbReference>
<feature type="domain" description="MmyB-like transcription regulator ligand binding" evidence="1">
    <location>
        <begin position="112"/>
        <end position="266"/>
    </location>
</feature>
<dbReference type="Proteomes" id="UP000595703">
    <property type="component" value="Plasmid pRVR2"/>
</dbReference>
<dbReference type="EMBL" id="AP018367">
    <property type="protein sequence ID" value="BBG20753.1"/>
    <property type="molecule type" value="Genomic_DNA"/>
</dbReference>
<evidence type="ECO:0000259" key="1">
    <source>
        <dbReference type="Pfam" id="PF17765"/>
    </source>
</evidence>
<name>A0A7R6QII3_9ACTN</name>
<evidence type="ECO:0000313" key="3">
    <source>
        <dbReference type="Proteomes" id="UP000595703"/>
    </source>
</evidence>
<dbReference type="AlphaFoldDB" id="A0A7R6QII3"/>
<protein>
    <recommendedName>
        <fullName evidence="1">MmyB-like transcription regulator ligand binding domain-containing protein</fullName>
    </recommendedName>
</protein>
<organism evidence="2 3">
    <name type="scientific">Actinacidiphila reveromycinica</name>
    <dbReference type="NCBI Taxonomy" id="659352"/>
    <lineage>
        <taxon>Bacteria</taxon>
        <taxon>Bacillati</taxon>
        <taxon>Actinomycetota</taxon>
        <taxon>Actinomycetes</taxon>
        <taxon>Kitasatosporales</taxon>
        <taxon>Streptomycetaceae</taxon>
        <taxon>Actinacidiphila</taxon>
    </lineage>
</organism>
<evidence type="ECO:0000313" key="2">
    <source>
        <dbReference type="EMBL" id="BBG20753.1"/>
    </source>
</evidence>
<keyword evidence="3" id="KW-1185">Reference proteome</keyword>
<dbReference type="KEGG" id="arev:RVR_P29"/>
<reference evidence="2 3" key="1">
    <citation type="journal article" date="2020" name="Sci. Rep.">
        <title>beta-carboline chemical signals induce reveromycin production through a LuxR family regulator in Streptomyces sp. SN-593.</title>
        <authorList>
            <person name="Panthee S."/>
            <person name="Kito N."/>
            <person name="Hayashi T."/>
            <person name="Shimizu T."/>
            <person name="Ishikawa J."/>
            <person name="Hamamoto H."/>
            <person name="Osada H."/>
            <person name="Takahashi S."/>
        </authorList>
    </citation>
    <scope>NUCLEOTIDE SEQUENCE [LARGE SCALE GENOMIC DNA]</scope>
    <source>
        <strain evidence="2 3">SN-593</strain>
        <plasmid evidence="2 3">pRVR2</plasmid>
    </source>
</reference>
<proteinExistence type="predicted"/>
<dbReference type="InterPro" id="IPR041413">
    <property type="entry name" value="MLTR_LBD"/>
</dbReference>
<geneLocation type="plasmid" evidence="2 3">
    <name>pRVR2</name>
</geneLocation>
<dbReference type="Gene3D" id="3.30.450.180">
    <property type="match status" value="1"/>
</dbReference>